<dbReference type="Pfam" id="PF05380">
    <property type="entry name" value="Peptidase_A17"/>
    <property type="match status" value="1"/>
</dbReference>
<comment type="caution">
    <text evidence="1">The sequence shown here is derived from an EMBL/GenBank/DDBJ whole genome shotgun (WGS) entry which is preliminary data.</text>
</comment>
<dbReference type="InterPro" id="IPR008042">
    <property type="entry name" value="Retrotrans_Pao"/>
</dbReference>
<proteinExistence type="predicted"/>
<sequence>MDSKPKAVRAGHKSAVKRLLRKTEDDSNLDNEESAELLETLIQKQKIISALDEDIMNSLKEEDIEEDILNADEYKFFSNTKIRPLRKTFAIKLCTDNDIPQHDHALPSHTFENINQHSSVPYTTQMYPKTPLLVLDTDKEAKILGMRWNVDTDELSYAKRVLPSVSSNITKREILKESSKLFDPLGFLSPVSIRTKILMQDLWKERYDWDEPLPENLQLQWKDLAKDIGIVTSMKLPRQYFTGNTNSRSLHVFVDASMKAYGAVAYMYLSKGHSAALVMAKTRVAPVKKLTLPQLEIMAAVIGVRLTQHLKSTLECTDVTLWSDSQIVLQWLNTSKPLKRFVSNRIKEINELTEECKWKYCPTNCNPADLLTRGIIAKQFMESVLWKTGPTCLIQNSTNLETHIPINTALSVLADDN</sequence>
<dbReference type="PANTHER" id="PTHR47331:SF5">
    <property type="entry name" value="RIBONUCLEASE H"/>
    <property type="match status" value="1"/>
</dbReference>
<evidence type="ECO:0008006" key="3">
    <source>
        <dbReference type="Google" id="ProtNLM"/>
    </source>
</evidence>
<reference evidence="1" key="1">
    <citation type="submission" date="2021-03" db="EMBL/GenBank/DDBJ databases">
        <authorList>
            <person name="Bekaert M."/>
        </authorList>
    </citation>
    <scope>NUCLEOTIDE SEQUENCE</scope>
</reference>
<dbReference type="OrthoDB" id="8065733at2759"/>
<dbReference type="EMBL" id="CAJPWZ010001499">
    <property type="protein sequence ID" value="CAG2216955.1"/>
    <property type="molecule type" value="Genomic_DNA"/>
</dbReference>
<evidence type="ECO:0000313" key="1">
    <source>
        <dbReference type="EMBL" id="CAG2216955.1"/>
    </source>
</evidence>
<dbReference type="GO" id="GO:0003676">
    <property type="term" value="F:nucleic acid binding"/>
    <property type="evidence" value="ECO:0007669"/>
    <property type="project" value="InterPro"/>
</dbReference>
<dbReference type="SUPFAM" id="SSF53098">
    <property type="entry name" value="Ribonuclease H-like"/>
    <property type="match status" value="1"/>
</dbReference>
<dbReference type="InterPro" id="IPR012337">
    <property type="entry name" value="RNaseH-like_sf"/>
</dbReference>
<protein>
    <recommendedName>
        <fullName evidence="3">Pao retrotransposon peptidase</fullName>
    </recommendedName>
</protein>
<organism evidence="1 2">
    <name type="scientific">Mytilus edulis</name>
    <name type="common">Blue mussel</name>
    <dbReference type="NCBI Taxonomy" id="6550"/>
    <lineage>
        <taxon>Eukaryota</taxon>
        <taxon>Metazoa</taxon>
        <taxon>Spiralia</taxon>
        <taxon>Lophotrochozoa</taxon>
        <taxon>Mollusca</taxon>
        <taxon>Bivalvia</taxon>
        <taxon>Autobranchia</taxon>
        <taxon>Pteriomorphia</taxon>
        <taxon>Mytilida</taxon>
        <taxon>Mytiloidea</taxon>
        <taxon>Mytilidae</taxon>
        <taxon>Mytilinae</taxon>
        <taxon>Mytilus</taxon>
    </lineage>
</organism>
<gene>
    <name evidence="1" type="ORF">MEDL_30681</name>
</gene>
<dbReference type="Proteomes" id="UP000683360">
    <property type="component" value="Unassembled WGS sequence"/>
</dbReference>
<name>A0A8S3S8E5_MYTED</name>
<evidence type="ECO:0000313" key="2">
    <source>
        <dbReference type="Proteomes" id="UP000683360"/>
    </source>
</evidence>
<keyword evidence="2" id="KW-1185">Reference proteome</keyword>
<accession>A0A8S3S8E5</accession>
<dbReference type="PANTHER" id="PTHR47331">
    <property type="entry name" value="PHD-TYPE DOMAIN-CONTAINING PROTEIN"/>
    <property type="match status" value="1"/>
</dbReference>
<dbReference type="InterPro" id="IPR036397">
    <property type="entry name" value="RNaseH_sf"/>
</dbReference>
<dbReference type="AlphaFoldDB" id="A0A8S3S8E5"/>
<dbReference type="Gene3D" id="3.30.420.10">
    <property type="entry name" value="Ribonuclease H-like superfamily/Ribonuclease H"/>
    <property type="match status" value="1"/>
</dbReference>